<name>A0AAN7WBX9_9PEZI</name>
<accession>A0AAN7WBX9</accession>
<organism evidence="2 3">
    <name type="scientific">Elasticomyces elasticus</name>
    <dbReference type="NCBI Taxonomy" id="574655"/>
    <lineage>
        <taxon>Eukaryota</taxon>
        <taxon>Fungi</taxon>
        <taxon>Dikarya</taxon>
        <taxon>Ascomycota</taxon>
        <taxon>Pezizomycotina</taxon>
        <taxon>Dothideomycetes</taxon>
        <taxon>Dothideomycetidae</taxon>
        <taxon>Mycosphaerellales</taxon>
        <taxon>Teratosphaeriaceae</taxon>
        <taxon>Elasticomyces</taxon>
    </lineage>
</organism>
<dbReference type="AlphaFoldDB" id="A0AAN7WBX9"/>
<evidence type="ECO:0000313" key="2">
    <source>
        <dbReference type="EMBL" id="KAK5706067.1"/>
    </source>
</evidence>
<dbReference type="Proteomes" id="UP001310594">
    <property type="component" value="Unassembled WGS sequence"/>
</dbReference>
<protein>
    <submittedName>
        <fullName evidence="2">Uncharacterized protein</fullName>
    </submittedName>
</protein>
<reference evidence="2" key="1">
    <citation type="submission" date="2023-08" db="EMBL/GenBank/DDBJ databases">
        <title>Black Yeasts Isolated from many extreme environments.</title>
        <authorList>
            <person name="Coleine C."/>
            <person name="Stajich J.E."/>
            <person name="Selbmann L."/>
        </authorList>
    </citation>
    <scope>NUCLEOTIDE SEQUENCE</scope>
    <source>
        <strain evidence="2">CCFEE 5810</strain>
    </source>
</reference>
<comment type="caution">
    <text evidence="2">The sequence shown here is derived from an EMBL/GenBank/DDBJ whole genome shotgun (WGS) entry which is preliminary data.</text>
</comment>
<proteinExistence type="predicted"/>
<sequence length="77" mass="8891">MPRVITPRMSIPRTKLSQERAPTHDGTLNYVAWIPVFVLGGFLLADGASRRHVELIHAHKELTRVMEGIRTELRYKR</sequence>
<evidence type="ECO:0000313" key="3">
    <source>
        <dbReference type="Proteomes" id="UP001310594"/>
    </source>
</evidence>
<dbReference type="EMBL" id="JAVRQU010000002">
    <property type="protein sequence ID" value="KAK5706067.1"/>
    <property type="molecule type" value="Genomic_DNA"/>
</dbReference>
<gene>
    <name evidence="2" type="ORF">LTR97_001053</name>
</gene>
<evidence type="ECO:0000256" key="1">
    <source>
        <dbReference type="SAM" id="MobiDB-lite"/>
    </source>
</evidence>
<feature type="region of interest" description="Disordered" evidence="1">
    <location>
        <begin position="1"/>
        <end position="20"/>
    </location>
</feature>